<accession>A0A1C7MZF9</accession>
<dbReference type="UniPathway" id="UPA00196"/>
<keyword evidence="3" id="KW-1133">Transmembrane helix</keyword>
<evidence type="ECO:0000256" key="2">
    <source>
        <dbReference type="ARBA" id="ARBA00009610"/>
    </source>
</evidence>
<dbReference type="GO" id="GO:0000506">
    <property type="term" value="C:glycosylphosphatidylinositol-N-acetylglucosaminyltransferase (GPI-GnT) complex"/>
    <property type="evidence" value="ECO:0007669"/>
    <property type="project" value="InterPro"/>
</dbReference>
<dbReference type="InterPro" id="IPR019328">
    <property type="entry name" value="PIGH-H_dom"/>
</dbReference>
<keyword evidence="6" id="KW-1185">Reference proteome</keyword>
<keyword evidence="3" id="KW-0812">Transmembrane</keyword>
<evidence type="ECO:0000259" key="4">
    <source>
        <dbReference type="Pfam" id="PF10181"/>
    </source>
</evidence>
<comment type="caution">
    <text evidence="5">The sequence shown here is derived from an EMBL/GenBank/DDBJ whole genome shotgun (WGS) entry which is preliminary data.</text>
</comment>
<feature type="transmembrane region" description="Helical" evidence="3">
    <location>
        <begin position="41"/>
        <end position="69"/>
    </location>
</feature>
<comment type="pathway">
    <text evidence="1">Glycolipid biosynthesis; glycosylphosphatidylinositol-anchor biosynthesis.</text>
</comment>
<keyword evidence="3" id="KW-0472">Membrane</keyword>
<dbReference type="EMBL" id="LUGH01000937">
    <property type="protein sequence ID" value="OBZ82162.1"/>
    <property type="molecule type" value="Genomic_DNA"/>
</dbReference>
<name>A0A1C7MZF9_9FUNG</name>
<dbReference type="InParanoid" id="A0A1C7MZF9"/>
<organism evidence="5 6">
    <name type="scientific">Choanephora cucurbitarum</name>
    <dbReference type="NCBI Taxonomy" id="101091"/>
    <lineage>
        <taxon>Eukaryota</taxon>
        <taxon>Fungi</taxon>
        <taxon>Fungi incertae sedis</taxon>
        <taxon>Mucoromycota</taxon>
        <taxon>Mucoromycotina</taxon>
        <taxon>Mucoromycetes</taxon>
        <taxon>Mucorales</taxon>
        <taxon>Mucorineae</taxon>
        <taxon>Choanephoraceae</taxon>
        <taxon>Choanephoroideae</taxon>
        <taxon>Choanephora</taxon>
    </lineage>
</organism>
<evidence type="ECO:0000313" key="6">
    <source>
        <dbReference type="Proteomes" id="UP000093000"/>
    </source>
</evidence>
<keyword evidence="5" id="KW-0328">Glycosyltransferase</keyword>
<dbReference type="OrthoDB" id="6256716at2759"/>
<dbReference type="AlphaFoldDB" id="A0A1C7MZF9"/>
<dbReference type="PANTHER" id="PTHR15231:SF1">
    <property type="entry name" value="PHOSPHATIDYLINOSITOL N-ACETYLGLUCOSAMINYLTRANSFERASE SUBUNIT H"/>
    <property type="match status" value="1"/>
</dbReference>
<proteinExistence type="inferred from homology"/>
<evidence type="ECO:0000256" key="1">
    <source>
        <dbReference type="ARBA" id="ARBA00004687"/>
    </source>
</evidence>
<comment type="similarity">
    <text evidence="2">Belongs to the PIGH family.</text>
</comment>
<reference evidence="5 6" key="1">
    <citation type="submission" date="2016-03" db="EMBL/GenBank/DDBJ databases">
        <title>Choanephora cucurbitarum.</title>
        <authorList>
            <person name="Min B."/>
            <person name="Park H."/>
            <person name="Park J.-H."/>
            <person name="Shin H.-D."/>
            <person name="Choi I.-G."/>
        </authorList>
    </citation>
    <scope>NUCLEOTIDE SEQUENCE [LARGE SCALE GENOMIC DNA]</scope>
    <source>
        <strain evidence="5 6">KUS-F28377</strain>
    </source>
</reference>
<dbReference type="GO" id="GO:0016757">
    <property type="term" value="F:glycosyltransferase activity"/>
    <property type="evidence" value="ECO:0007669"/>
    <property type="project" value="UniProtKB-KW"/>
</dbReference>
<dbReference type="FunCoup" id="A0A1C7MZF9">
    <property type="interactions" value="82"/>
</dbReference>
<feature type="domain" description="Phosphatidylinositol N-acetylglucosaminyltransferase subunit H conserved" evidence="4">
    <location>
        <begin position="78"/>
        <end position="141"/>
    </location>
</feature>
<dbReference type="PANTHER" id="PTHR15231">
    <property type="entry name" value="PHOSPHATIDYLINOSITOL N-ACETYLGLUCOSAMINYLTRANSFERASE SUBUNIT H"/>
    <property type="match status" value="1"/>
</dbReference>
<evidence type="ECO:0000313" key="5">
    <source>
        <dbReference type="EMBL" id="OBZ82162.1"/>
    </source>
</evidence>
<dbReference type="GO" id="GO:0006506">
    <property type="term" value="P:GPI anchor biosynthetic process"/>
    <property type="evidence" value="ECO:0007669"/>
    <property type="project" value="UniProtKB-UniPathway"/>
</dbReference>
<dbReference type="STRING" id="101091.A0A1C7MZF9"/>
<keyword evidence="5" id="KW-0808">Transferase</keyword>
<dbReference type="Pfam" id="PF10181">
    <property type="entry name" value="PIG-H"/>
    <property type="match status" value="1"/>
</dbReference>
<gene>
    <name evidence="5" type="primary">PIGH</name>
    <name evidence="5" type="ORF">A0J61_09787</name>
</gene>
<protein>
    <submittedName>
        <fullName evidence="5">Phosphatidylinositol N-acetylglucosaminyltransferase subunit H</fullName>
    </submittedName>
</protein>
<evidence type="ECO:0000256" key="3">
    <source>
        <dbReference type="SAM" id="Phobius"/>
    </source>
</evidence>
<dbReference type="Proteomes" id="UP000093000">
    <property type="component" value="Unassembled WGS sequence"/>
</dbReference>
<dbReference type="InterPro" id="IPR044215">
    <property type="entry name" value="PIG-H"/>
</dbReference>
<sequence>MTHGQDEIYTIGLLTCHWLPGNQACEYSVDSESPLLSSVDLVILSIAFLLCWYASLILGFIILCIWYLLKRASVRKESILAIRDVGIQIKTVYWNGSTFSRFIDRLKVEDIVINEGISFWQIKSYLAILIKDQEDMVVVFEVRIRQH</sequence>